<dbReference type="PANTHER" id="PTHR45663:SF11">
    <property type="entry name" value="GEO12009P1"/>
    <property type="match status" value="1"/>
</dbReference>
<dbReference type="CDD" id="cd02947">
    <property type="entry name" value="TRX_family"/>
    <property type="match status" value="1"/>
</dbReference>
<dbReference type="InterPro" id="IPR017937">
    <property type="entry name" value="Thioredoxin_CS"/>
</dbReference>
<keyword evidence="9" id="KW-1185">Reference proteome</keyword>
<evidence type="ECO:0000256" key="2">
    <source>
        <dbReference type="ARBA" id="ARBA00022448"/>
    </source>
</evidence>
<evidence type="ECO:0000259" key="7">
    <source>
        <dbReference type="PROSITE" id="PS51352"/>
    </source>
</evidence>
<organism evidence="8 9">
    <name type="scientific">Mesoterricola sediminis</name>
    <dbReference type="NCBI Taxonomy" id="2927980"/>
    <lineage>
        <taxon>Bacteria</taxon>
        <taxon>Pseudomonadati</taxon>
        <taxon>Acidobacteriota</taxon>
        <taxon>Holophagae</taxon>
        <taxon>Holophagales</taxon>
        <taxon>Holophagaceae</taxon>
        <taxon>Mesoterricola</taxon>
    </lineage>
</organism>
<dbReference type="FunFam" id="3.40.30.10:FF:000001">
    <property type="entry name" value="Thioredoxin"/>
    <property type="match status" value="1"/>
</dbReference>
<dbReference type="NCBIfam" id="TIGR01068">
    <property type="entry name" value="thioredoxin"/>
    <property type="match status" value="1"/>
</dbReference>
<dbReference type="InterPro" id="IPR013766">
    <property type="entry name" value="Thioredoxin_domain"/>
</dbReference>
<feature type="domain" description="Thioredoxin" evidence="7">
    <location>
        <begin position="1"/>
        <end position="106"/>
    </location>
</feature>
<dbReference type="Gene3D" id="3.40.30.10">
    <property type="entry name" value="Glutaredoxin"/>
    <property type="match status" value="1"/>
</dbReference>
<dbReference type="PRINTS" id="PR00421">
    <property type="entry name" value="THIOREDOXIN"/>
</dbReference>
<dbReference type="GO" id="GO:0045454">
    <property type="term" value="P:cell redox homeostasis"/>
    <property type="evidence" value="ECO:0007669"/>
    <property type="project" value="TreeGrafter"/>
</dbReference>
<dbReference type="GO" id="GO:0015035">
    <property type="term" value="F:protein-disulfide reductase activity"/>
    <property type="evidence" value="ECO:0007669"/>
    <property type="project" value="UniProtKB-UniRule"/>
</dbReference>
<comment type="similarity">
    <text evidence="1">Belongs to the thioredoxin family.</text>
</comment>
<evidence type="ECO:0000313" key="9">
    <source>
        <dbReference type="Proteomes" id="UP001228113"/>
    </source>
</evidence>
<evidence type="ECO:0000256" key="6">
    <source>
        <dbReference type="NCBIfam" id="TIGR01068"/>
    </source>
</evidence>
<evidence type="ECO:0000313" key="8">
    <source>
        <dbReference type="EMBL" id="BDU78179.1"/>
    </source>
</evidence>
<keyword evidence="2" id="KW-0813">Transport</keyword>
<dbReference type="AlphaFoldDB" id="A0AA48GXN2"/>
<dbReference type="RefSeq" id="WP_316410601.1">
    <property type="nucleotide sequence ID" value="NZ_AP027081.1"/>
</dbReference>
<sequence>MSRLAEITDQGFQEATAQGWVLVDFWAPWCGPCKALTPTLEAAAEELGDKVQIVKMDIDANPDTATGLGIMSIPALVLFKDGKVTARTGHPGNLAGLKTFLGPALA</sequence>
<dbReference type="PROSITE" id="PS00194">
    <property type="entry name" value="THIOREDOXIN_1"/>
    <property type="match status" value="1"/>
</dbReference>
<dbReference type="PROSITE" id="PS51352">
    <property type="entry name" value="THIOREDOXIN_2"/>
    <property type="match status" value="1"/>
</dbReference>
<keyword evidence="5" id="KW-0676">Redox-active center</keyword>
<reference evidence="8" key="1">
    <citation type="journal article" date="2023" name="Int. J. Syst. Evol. Microbiol.">
        <title>Mesoterricola silvestris gen. nov., sp. nov., Mesoterricola sediminis sp. nov., Geothrix oryzae sp. nov., Geothrix edaphica sp. nov., Geothrix rubra sp. nov., and Geothrix limicola sp. nov., six novel members of Acidobacteriota isolated from soils.</title>
        <authorList>
            <person name="Itoh H."/>
            <person name="Sugisawa Y."/>
            <person name="Mise K."/>
            <person name="Xu Z."/>
            <person name="Kuniyasu M."/>
            <person name="Ushijima N."/>
            <person name="Kawano K."/>
            <person name="Kobayashi E."/>
            <person name="Shiratori Y."/>
            <person name="Masuda Y."/>
            <person name="Senoo K."/>
        </authorList>
    </citation>
    <scope>NUCLEOTIDE SEQUENCE</scope>
    <source>
        <strain evidence="8">W786</strain>
    </source>
</reference>
<dbReference type="InterPro" id="IPR036249">
    <property type="entry name" value="Thioredoxin-like_sf"/>
</dbReference>
<evidence type="ECO:0000256" key="5">
    <source>
        <dbReference type="ARBA" id="ARBA00023284"/>
    </source>
</evidence>
<dbReference type="KEGG" id="msea:METESE_31370"/>
<name>A0AA48GXN2_9BACT</name>
<dbReference type="Pfam" id="PF00085">
    <property type="entry name" value="Thioredoxin"/>
    <property type="match status" value="1"/>
</dbReference>
<dbReference type="EMBL" id="AP027081">
    <property type="protein sequence ID" value="BDU78179.1"/>
    <property type="molecule type" value="Genomic_DNA"/>
</dbReference>
<keyword evidence="3" id="KW-0249">Electron transport</keyword>
<proteinExistence type="inferred from homology"/>
<evidence type="ECO:0000256" key="3">
    <source>
        <dbReference type="ARBA" id="ARBA00022982"/>
    </source>
</evidence>
<dbReference type="Proteomes" id="UP001228113">
    <property type="component" value="Chromosome"/>
</dbReference>
<dbReference type="SUPFAM" id="SSF52833">
    <property type="entry name" value="Thioredoxin-like"/>
    <property type="match status" value="1"/>
</dbReference>
<evidence type="ECO:0000256" key="4">
    <source>
        <dbReference type="ARBA" id="ARBA00023157"/>
    </source>
</evidence>
<dbReference type="InterPro" id="IPR005746">
    <property type="entry name" value="Thioredoxin"/>
</dbReference>
<keyword evidence="4" id="KW-1015">Disulfide bond</keyword>
<dbReference type="PANTHER" id="PTHR45663">
    <property type="entry name" value="GEO12009P1"/>
    <property type="match status" value="1"/>
</dbReference>
<accession>A0AA48GXN2</accession>
<dbReference type="GO" id="GO:0005829">
    <property type="term" value="C:cytosol"/>
    <property type="evidence" value="ECO:0007669"/>
    <property type="project" value="TreeGrafter"/>
</dbReference>
<evidence type="ECO:0000256" key="1">
    <source>
        <dbReference type="ARBA" id="ARBA00008987"/>
    </source>
</evidence>
<protein>
    <recommendedName>
        <fullName evidence="6">Thioredoxin</fullName>
    </recommendedName>
</protein>
<gene>
    <name evidence="8" type="primary">trxA</name>
    <name evidence="8" type="ORF">METESE_31370</name>
</gene>